<keyword evidence="6 12" id="KW-0479">Metal-binding</keyword>
<dbReference type="SUPFAM" id="SSF57783">
    <property type="entry name" value="Zinc beta-ribbon"/>
    <property type="match status" value="1"/>
</dbReference>
<reference evidence="16 17" key="1">
    <citation type="submission" date="2020-08" db="EMBL/GenBank/DDBJ databases">
        <title>Genomic Encyclopedia of Type Strains, Phase IV (KMG-IV): sequencing the most valuable type-strain genomes for metagenomic binning, comparative biology and taxonomic classification.</title>
        <authorList>
            <person name="Goeker M."/>
        </authorList>
    </citation>
    <scope>NUCLEOTIDE SEQUENCE [LARGE SCALE GENOMIC DNA]</scope>
    <source>
        <strain evidence="16 17">DSM 17245</strain>
    </source>
</reference>
<comment type="function">
    <text evidence="12 13">RNA polymerase that catalyzes the synthesis of short RNA molecules used as primers for DNA polymerase during DNA replication.</text>
</comment>
<dbReference type="InterPro" id="IPR036977">
    <property type="entry name" value="DNA_primase_Znf_CHC2"/>
</dbReference>
<evidence type="ECO:0000256" key="5">
    <source>
        <dbReference type="ARBA" id="ARBA00022705"/>
    </source>
</evidence>
<dbReference type="Pfam" id="PF08275">
    <property type="entry name" value="DNAG_N"/>
    <property type="match status" value="1"/>
</dbReference>
<comment type="similarity">
    <text evidence="12 13">Belongs to the DnaG primase family.</text>
</comment>
<comment type="caution">
    <text evidence="16">The sequence shown here is derived from an EMBL/GenBank/DDBJ whole genome shotgun (WGS) entry which is preliminary data.</text>
</comment>
<dbReference type="Gene3D" id="3.90.580.10">
    <property type="entry name" value="Zinc finger, CHC2-type domain"/>
    <property type="match status" value="1"/>
</dbReference>
<evidence type="ECO:0000256" key="12">
    <source>
        <dbReference type="HAMAP-Rule" id="MF_00974"/>
    </source>
</evidence>
<keyword evidence="7 12" id="KW-0863">Zinc-finger</keyword>
<dbReference type="Proteomes" id="UP000522163">
    <property type="component" value="Unassembled WGS sequence"/>
</dbReference>
<keyword evidence="11 12" id="KW-0804">Transcription</keyword>
<dbReference type="PANTHER" id="PTHR30313">
    <property type="entry name" value="DNA PRIMASE"/>
    <property type="match status" value="1"/>
</dbReference>
<dbReference type="GO" id="GO:0000428">
    <property type="term" value="C:DNA-directed RNA polymerase complex"/>
    <property type="evidence" value="ECO:0007669"/>
    <property type="project" value="UniProtKB-KW"/>
</dbReference>
<protein>
    <recommendedName>
        <fullName evidence="12 13">DNA primase</fullName>
        <ecNumber evidence="12">2.7.7.101</ecNumber>
    </recommendedName>
</protein>
<dbReference type="NCBIfam" id="TIGR01391">
    <property type="entry name" value="dnaG"/>
    <property type="match status" value="1"/>
</dbReference>
<accession>A0A7W9W1T8</accession>
<sequence length="581" mass="66607">MYYGEEIVEEIRQRTDIVDLIGQYVHLKKKGSSYFGLCPFHGEKTPSFSVSPGKQIFYCFGCGKAGDSIRFMMEYENLSFVEAIEQLAERANVTLPEKSSGVNKGEEDLRYKLLEINKNAALFFVKQLRSPKGKLGLQYLAKRALSGESITHFGLGYAVQEKDALYQHCKALGYEDAILQESGLFTFKENGVRDKFFNRVIFPIMDLHHRVIGFGGRVMGDGEPKYLNSPETKLFDKSRNLFALNFARRSRESYLILCEGYMDVISMHQAGCIEAVAALGTAFTEQQAALLKRFTSTVLLCFDSDNAGRKACKRAIPILREKEIQAKVISLKPYKDPDEFLKAEGKDALMERIHNAKNAFLWEVEELKSGFNLQDPGEMQGYMEAIASLLRDCFSDPVELENYCKAVAREQLLSAENLLYLVQKGEEKSQLSFALSKQGRREENKREKALTDNLEEQFLSLLLQKEEWIGPVSQYIKAEDLREELCRQVFLSLKSGKSVQEIMDSFRGEEEKYQKCMALYHGDLYHLDLERQEEERMLLDFIRQMKLRGIEKAIAEAMDGEELSRLFREKDKWEHFSGFSG</sequence>
<dbReference type="InterPro" id="IPR037068">
    <property type="entry name" value="DNA_primase_core_N_sf"/>
</dbReference>
<feature type="domain" description="Toprim" evidence="15">
    <location>
        <begin position="253"/>
        <end position="334"/>
    </location>
</feature>
<dbReference type="Gene3D" id="3.40.1360.10">
    <property type="match status" value="1"/>
</dbReference>
<evidence type="ECO:0000256" key="3">
    <source>
        <dbReference type="ARBA" id="ARBA00022679"/>
    </source>
</evidence>
<evidence type="ECO:0000256" key="4">
    <source>
        <dbReference type="ARBA" id="ARBA00022695"/>
    </source>
</evidence>
<dbReference type="PIRSF" id="PIRSF002811">
    <property type="entry name" value="DnaG"/>
    <property type="match status" value="1"/>
</dbReference>
<keyword evidence="2 12" id="KW-0639">Primosome</keyword>
<dbReference type="InterPro" id="IPR002694">
    <property type="entry name" value="Znf_CHC2"/>
</dbReference>
<dbReference type="Gene3D" id="3.90.980.10">
    <property type="entry name" value="DNA primase, catalytic core, N-terminal domain"/>
    <property type="match status" value="1"/>
</dbReference>
<keyword evidence="8 12" id="KW-0862">Zinc</keyword>
<evidence type="ECO:0000256" key="9">
    <source>
        <dbReference type="ARBA" id="ARBA00022842"/>
    </source>
</evidence>
<dbReference type="PROSITE" id="PS50880">
    <property type="entry name" value="TOPRIM"/>
    <property type="match status" value="1"/>
</dbReference>
<dbReference type="InterPro" id="IPR030846">
    <property type="entry name" value="DnaG_bac"/>
</dbReference>
<dbReference type="InterPro" id="IPR006295">
    <property type="entry name" value="DNA_primase_DnaG"/>
</dbReference>
<evidence type="ECO:0000256" key="2">
    <source>
        <dbReference type="ARBA" id="ARBA00022515"/>
    </source>
</evidence>
<comment type="cofactor">
    <cofactor evidence="12 13 14">
        <name>Zn(2+)</name>
        <dbReference type="ChEBI" id="CHEBI:29105"/>
    </cofactor>
    <text evidence="12 13 14">Binds 1 zinc ion per monomer.</text>
</comment>
<keyword evidence="1 12" id="KW-0240">DNA-directed RNA polymerase</keyword>
<keyword evidence="4 12" id="KW-0548">Nucleotidyltransferase</keyword>
<proteinExistence type="inferred from homology"/>
<dbReference type="InterPro" id="IPR006171">
    <property type="entry name" value="TOPRIM_dom"/>
</dbReference>
<dbReference type="GO" id="GO:0005737">
    <property type="term" value="C:cytoplasm"/>
    <property type="evidence" value="ECO:0007669"/>
    <property type="project" value="TreeGrafter"/>
</dbReference>
<keyword evidence="5 12" id="KW-0235">DNA replication</keyword>
<dbReference type="GO" id="GO:1990077">
    <property type="term" value="C:primosome complex"/>
    <property type="evidence" value="ECO:0007669"/>
    <property type="project" value="UniProtKB-KW"/>
</dbReference>
<evidence type="ECO:0000313" key="17">
    <source>
        <dbReference type="Proteomes" id="UP000522163"/>
    </source>
</evidence>
<dbReference type="Pfam" id="PF01807">
    <property type="entry name" value="Zn_ribbon_DnaG"/>
    <property type="match status" value="1"/>
</dbReference>
<dbReference type="SUPFAM" id="SSF56731">
    <property type="entry name" value="DNA primase core"/>
    <property type="match status" value="1"/>
</dbReference>
<evidence type="ECO:0000313" key="16">
    <source>
        <dbReference type="EMBL" id="MBB6042291.1"/>
    </source>
</evidence>
<comment type="domain">
    <text evidence="12">Contains an N-terminal zinc-binding domain, a central core domain that contains the primase activity, and a C-terminal DnaB-binding domain.</text>
</comment>
<evidence type="ECO:0000256" key="6">
    <source>
        <dbReference type="ARBA" id="ARBA00022723"/>
    </source>
</evidence>
<dbReference type="SMART" id="SM00493">
    <property type="entry name" value="TOPRIM"/>
    <property type="match status" value="1"/>
</dbReference>
<evidence type="ECO:0000256" key="10">
    <source>
        <dbReference type="ARBA" id="ARBA00023125"/>
    </source>
</evidence>
<evidence type="ECO:0000259" key="15">
    <source>
        <dbReference type="PROSITE" id="PS50880"/>
    </source>
</evidence>
<evidence type="ECO:0000256" key="13">
    <source>
        <dbReference type="PIRNR" id="PIRNR002811"/>
    </source>
</evidence>
<evidence type="ECO:0000256" key="14">
    <source>
        <dbReference type="PIRSR" id="PIRSR002811-1"/>
    </source>
</evidence>
<dbReference type="FunFam" id="3.90.580.10:FF:000001">
    <property type="entry name" value="DNA primase"/>
    <property type="match status" value="1"/>
</dbReference>
<dbReference type="Pfam" id="PF13155">
    <property type="entry name" value="Toprim_2"/>
    <property type="match status" value="1"/>
</dbReference>
<dbReference type="PANTHER" id="PTHR30313:SF2">
    <property type="entry name" value="DNA PRIMASE"/>
    <property type="match status" value="1"/>
</dbReference>
<evidence type="ECO:0000256" key="11">
    <source>
        <dbReference type="ARBA" id="ARBA00023163"/>
    </source>
</evidence>
<dbReference type="InterPro" id="IPR050219">
    <property type="entry name" value="DnaG_primase"/>
</dbReference>
<organism evidence="16 17">
    <name type="scientific">Oribacterium sinus</name>
    <dbReference type="NCBI Taxonomy" id="237576"/>
    <lineage>
        <taxon>Bacteria</taxon>
        <taxon>Bacillati</taxon>
        <taxon>Bacillota</taxon>
        <taxon>Clostridia</taxon>
        <taxon>Lachnospirales</taxon>
        <taxon>Lachnospiraceae</taxon>
        <taxon>Oribacterium</taxon>
    </lineage>
</organism>
<dbReference type="InterPro" id="IPR034151">
    <property type="entry name" value="TOPRIM_DnaG_bac"/>
</dbReference>
<comment type="subunit">
    <text evidence="12">Monomer. Interacts with DnaB.</text>
</comment>
<evidence type="ECO:0000256" key="8">
    <source>
        <dbReference type="ARBA" id="ARBA00022833"/>
    </source>
</evidence>
<dbReference type="HAMAP" id="MF_00974">
    <property type="entry name" value="DNA_primase_DnaG"/>
    <property type="match status" value="1"/>
</dbReference>
<evidence type="ECO:0000256" key="7">
    <source>
        <dbReference type="ARBA" id="ARBA00022771"/>
    </source>
</evidence>
<dbReference type="GeneID" id="85015800"/>
<keyword evidence="3 12" id="KW-0808">Transferase</keyword>
<gene>
    <name evidence="12" type="primary">dnaG</name>
    <name evidence="16" type="ORF">HNQ46_002287</name>
</gene>
<keyword evidence="9" id="KW-0460">Magnesium</keyword>
<comment type="catalytic activity">
    <reaction evidence="12">
        <text>ssDNA + n NTP = ssDNA/pppN(pN)n-1 hybrid + (n-1) diphosphate.</text>
        <dbReference type="EC" id="2.7.7.101"/>
    </reaction>
</comment>
<evidence type="ECO:0000256" key="1">
    <source>
        <dbReference type="ARBA" id="ARBA00022478"/>
    </source>
</evidence>
<dbReference type="CDD" id="cd03364">
    <property type="entry name" value="TOPRIM_DnaG_primases"/>
    <property type="match status" value="1"/>
</dbReference>
<dbReference type="AlphaFoldDB" id="A0A7W9W1T8"/>
<dbReference type="InterPro" id="IPR013264">
    <property type="entry name" value="DNAG_N"/>
</dbReference>
<dbReference type="SMART" id="SM00400">
    <property type="entry name" value="ZnF_CHCC"/>
    <property type="match status" value="1"/>
</dbReference>
<dbReference type="EC" id="2.7.7.101" evidence="12"/>
<dbReference type="RefSeq" id="WP_183684777.1">
    <property type="nucleotide sequence ID" value="NZ_JACHHH010000014.1"/>
</dbReference>
<dbReference type="GO" id="GO:0003899">
    <property type="term" value="F:DNA-directed RNA polymerase activity"/>
    <property type="evidence" value="ECO:0007669"/>
    <property type="project" value="UniProtKB-UniRule"/>
</dbReference>
<dbReference type="GO" id="GO:0003677">
    <property type="term" value="F:DNA binding"/>
    <property type="evidence" value="ECO:0007669"/>
    <property type="project" value="UniProtKB-KW"/>
</dbReference>
<feature type="zinc finger region" description="CHC2-type" evidence="12 14">
    <location>
        <begin position="38"/>
        <end position="62"/>
    </location>
</feature>
<dbReference type="GO" id="GO:0008270">
    <property type="term" value="F:zinc ion binding"/>
    <property type="evidence" value="ECO:0007669"/>
    <property type="project" value="UniProtKB-UniRule"/>
</dbReference>
<name>A0A7W9W1T8_9FIRM</name>
<dbReference type="GO" id="GO:0006269">
    <property type="term" value="P:DNA replication, synthesis of primer"/>
    <property type="evidence" value="ECO:0007669"/>
    <property type="project" value="UniProtKB-UniRule"/>
</dbReference>
<keyword evidence="10 12" id="KW-0238">DNA-binding</keyword>
<dbReference type="EMBL" id="JACHHH010000014">
    <property type="protein sequence ID" value="MBB6042291.1"/>
    <property type="molecule type" value="Genomic_DNA"/>
</dbReference>